<feature type="region of interest" description="Disordered" evidence="1">
    <location>
        <begin position="1152"/>
        <end position="1181"/>
    </location>
</feature>
<dbReference type="InterPro" id="IPR008942">
    <property type="entry name" value="ENTH_VHS"/>
</dbReference>
<name>A0A1C3L4H1_PLAOA</name>
<accession>A0A1C3L4H1</accession>
<protein>
    <recommendedName>
        <fullName evidence="2">VHS domain-containing protein</fullName>
    </recommendedName>
</protein>
<dbReference type="PROSITE" id="PS50179">
    <property type="entry name" value="VHS"/>
    <property type="match status" value="1"/>
</dbReference>
<feature type="region of interest" description="Disordered" evidence="1">
    <location>
        <begin position="594"/>
        <end position="625"/>
    </location>
</feature>
<feature type="compositionally biased region" description="Basic residues" evidence="1">
    <location>
        <begin position="1157"/>
        <end position="1167"/>
    </location>
</feature>
<dbReference type="Proteomes" id="UP000243200">
    <property type="component" value="Chromosome 14"/>
</dbReference>
<feature type="region of interest" description="Disordered" evidence="1">
    <location>
        <begin position="1261"/>
        <end position="1313"/>
    </location>
</feature>
<feature type="compositionally biased region" description="Polar residues" evidence="1">
    <location>
        <begin position="1295"/>
        <end position="1311"/>
    </location>
</feature>
<dbReference type="Gene3D" id="1.25.40.90">
    <property type="match status" value="1"/>
</dbReference>
<dbReference type="EMBL" id="LT594518">
    <property type="protein sequence ID" value="SBT82243.1"/>
    <property type="molecule type" value="Genomic_DNA"/>
</dbReference>
<feature type="region of interest" description="Disordered" evidence="1">
    <location>
        <begin position="59"/>
        <end position="82"/>
    </location>
</feature>
<feature type="compositionally biased region" description="Low complexity" evidence="1">
    <location>
        <begin position="215"/>
        <end position="235"/>
    </location>
</feature>
<evidence type="ECO:0000259" key="2">
    <source>
        <dbReference type="PROSITE" id="PS50179"/>
    </source>
</evidence>
<sequence length="1340" mass="151402">MDNGGIRKRKDAKDNNIKLYGGNDAFIKESSKNNTIPNNNKEYANEKNVNWMVNRNITGMSTNRSRDSSSENSKSGKKKSISMFNSSNISTISNNCMKSFNNIINSINYNINSSTSSNNGSSSYINSCGQNNKKSGTSPNNSFYENQIGNLNLSKGINYLSNIKNAQSFFGLESSNKGKGEFNFFRNYENNLARAKANKGSANYATSGHEGNSGRDGNSGHNGNSSHDGNNGYSGKCHSVRGGEERAMCGSAINSTNLESFLSNKEIQNDNYKITGFGNSYTNEINNLRNITNDDTYCTCLDNLLRNHGNIDSNEMLKYNDKNINCLNDIIFLDVYRAYNILTYMQEKINIIIYTIKIIGKKLKKKHLPEEVVISLEFLNFCVKNLGLFFVRFIDESFMKKISALLKTTTLKKSITKDVKSKLSKFLIVPIIHPGVATDPRLHFIKRKILFMLQLWHDSFILHQHIATAFFLEYKSLKEKGITFPIINKTEKFFVKNAEMSPSFSDDNILHDLPLNLTQINNIMKSLKEIKNMYNSSEKSKCINIISKYKDPVLQSINKLSDYKGNINISVTLNSLLYINDQICIFEKIERERQSEKEMGRENERLLERENEKEMENERKKKKKKIKKKENAELANINEIIFNKFDPWNTEKKETNEINEINQSNDIIKMQNTGKGEKMGTAFFEKKNNDLYNDENVFSLFGEELDKNAVNTDTKENIEIEDKYSVFNELNFNNDTSSIHASNNYIQEQSFKLNKIISGHPLGTSNMSSHIQVESSRCLDAVTNRSSNNNNPYLPSAQQGKENFSSVRQMVDSHFDINFTDTFTSKMGNPVVHTVEVENILSADNVGGDNIGGHNAGGDNAVGDNAGGDNVGGENSLNESANITKNDWGRETIPFDIMNSDFSLLQTSEAGEEILHGQKINHGTFTDNALFNRAQSTSKQLQGVIEAFDNHVDVNHTTEKASDNPVMKSNVLENYASANKRDNHKNCHVRNSSFTNENENYTNNSCNQEWELNKQKECSDKDRKYVADQAHEKNYDHLFETFDFSTNSEKLHEENKSEPLKDNAERGSVGKGDAEKVRYPHSSSENEISSSLIEDKGITCSLETLKDDNALNGESLQQTHKEVRANVKDTLDQYSCDEVQSTKNKTVTFNVSETNKQKRKKKRHAHLAKNTDEKKDDVVPEPTNNEAEIVSHNNNTVCLNYMHKEYSNNMLNAGRDEVNDNGGNVSEEGKCDVTDENGISELQGEENVKNAAHEAVVHNSVCAPGTRISEHKGNNSENRNDKIGEIGEENRGDNEFSNQQDARSSSESNDLNFDEFDEITKAIDDLNDNFENMNIYKYDN</sequence>
<evidence type="ECO:0000256" key="1">
    <source>
        <dbReference type="SAM" id="MobiDB-lite"/>
    </source>
</evidence>
<feature type="compositionally biased region" description="Basic and acidic residues" evidence="1">
    <location>
        <begin position="1169"/>
        <end position="1178"/>
    </location>
</feature>
<feature type="region of interest" description="Disordered" evidence="1">
    <location>
        <begin position="199"/>
        <end position="237"/>
    </location>
</feature>
<feature type="domain" description="VHS" evidence="2">
    <location>
        <begin position="356"/>
        <end position="485"/>
    </location>
</feature>
<dbReference type="GO" id="GO:0043130">
    <property type="term" value="F:ubiquitin binding"/>
    <property type="evidence" value="ECO:0007669"/>
    <property type="project" value="InterPro"/>
</dbReference>
<feature type="compositionally biased region" description="Basic and acidic residues" evidence="1">
    <location>
        <begin position="1268"/>
        <end position="1294"/>
    </location>
</feature>
<organism evidence="3 4">
    <name type="scientific">Plasmodium ovale</name>
    <name type="common">malaria parasite P. ovale</name>
    <dbReference type="NCBI Taxonomy" id="36330"/>
    <lineage>
        <taxon>Eukaryota</taxon>
        <taxon>Sar</taxon>
        <taxon>Alveolata</taxon>
        <taxon>Apicomplexa</taxon>
        <taxon>Aconoidasida</taxon>
        <taxon>Haemosporida</taxon>
        <taxon>Plasmodiidae</taxon>
        <taxon>Plasmodium</taxon>
        <taxon>Plasmodium (Plasmodium)</taxon>
    </lineage>
</organism>
<dbReference type="OrthoDB" id="366185at2759"/>
<feature type="compositionally biased region" description="Polar residues" evidence="1">
    <location>
        <begin position="200"/>
        <end position="210"/>
    </location>
</feature>
<feature type="compositionally biased region" description="Basic and acidic residues" evidence="1">
    <location>
        <begin position="594"/>
        <end position="619"/>
    </location>
</feature>
<reference evidence="3 4" key="1">
    <citation type="submission" date="2016-06" db="EMBL/GenBank/DDBJ databases">
        <authorList>
            <consortium name="Pathogen Informatics"/>
        </authorList>
    </citation>
    <scope>NUCLEOTIDE SEQUENCE [LARGE SCALE GENOMIC DNA]</scope>
    <source>
        <strain evidence="3">PowCR01</strain>
    </source>
</reference>
<dbReference type="VEuPathDB" id="PlasmoDB:POWCR01_140010500"/>
<gene>
    <name evidence="3" type="primary">PowCR01_140010500</name>
    <name evidence="3" type="ORF">POWCR01_140010500</name>
</gene>
<dbReference type="SUPFAM" id="SSF48464">
    <property type="entry name" value="ENTH/VHS domain"/>
    <property type="match status" value="1"/>
</dbReference>
<dbReference type="VEuPathDB" id="PlasmoDB:PocGH01_14015800"/>
<dbReference type="InterPro" id="IPR002014">
    <property type="entry name" value="VHS_dom"/>
</dbReference>
<dbReference type="GO" id="GO:0035091">
    <property type="term" value="F:phosphatidylinositol binding"/>
    <property type="evidence" value="ECO:0007669"/>
    <property type="project" value="InterPro"/>
</dbReference>
<proteinExistence type="predicted"/>
<feature type="region of interest" description="Disordered" evidence="1">
    <location>
        <begin position="1049"/>
        <end position="1089"/>
    </location>
</feature>
<evidence type="ECO:0000313" key="4">
    <source>
        <dbReference type="Proteomes" id="UP000243200"/>
    </source>
</evidence>
<feature type="compositionally biased region" description="Basic and acidic residues" evidence="1">
    <location>
        <begin position="1049"/>
        <end position="1065"/>
    </location>
</feature>
<feature type="region of interest" description="Disordered" evidence="1">
    <location>
        <begin position="851"/>
        <end position="883"/>
    </location>
</feature>
<evidence type="ECO:0000313" key="3">
    <source>
        <dbReference type="EMBL" id="SBT82243.1"/>
    </source>
</evidence>